<organism evidence="2 3">
    <name type="scientific">Ophiobolus disseminans</name>
    <dbReference type="NCBI Taxonomy" id="1469910"/>
    <lineage>
        <taxon>Eukaryota</taxon>
        <taxon>Fungi</taxon>
        <taxon>Dikarya</taxon>
        <taxon>Ascomycota</taxon>
        <taxon>Pezizomycotina</taxon>
        <taxon>Dothideomycetes</taxon>
        <taxon>Pleosporomycetidae</taxon>
        <taxon>Pleosporales</taxon>
        <taxon>Pleosporineae</taxon>
        <taxon>Phaeosphaeriaceae</taxon>
        <taxon>Ophiobolus</taxon>
    </lineage>
</organism>
<protein>
    <submittedName>
        <fullName evidence="2">Uncharacterized protein</fullName>
    </submittedName>
</protein>
<feature type="region of interest" description="Disordered" evidence="1">
    <location>
        <begin position="78"/>
        <end position="104"/>
    </location>
</feature>
<proteinExistence type="predicted"/>
<reference evidence="2" key="1">
    <citation type="journal article" date="2020" name="Stud. Mycol.">
        <title>101 Dothideomycetes genomes: a test case for predicting lifestyles and emergence of pathogens.</title>
        <authorList>
            <person name="Haridas S."/>
            <person name="Albert R."/>
            <person name="Binder M."/>
            <person name="Bloem J."/>
            <person name="Labutti K."/>
            <person name="Salamov A."/>
            <person name="Andreopoulos B."/>
            <person name="Baker S."/>
            <person name="Barry K."/>
            <person name="Bills G."/>
            <person name="Bluhm B."/>
            <person name="Cannon C."/>
            <person name="Castanera R."/>
            <person name="Culley D."/>
            <person name="Daum C."/>
            <person name="Ezra D."/>
            <person name="Gonzalez J."/>
            <person name="Henrissat B."/>
            <person name="Kuo A."/>
            <person name="Liang C."/>
            <person name="Lipzen A."/>
            <person name="Lutzoni F."/>
            <person name="Magnuson J."/>
            <person name="Mondo S."/>
            <person name="Nolan M."/>
            <person name="Ohm R."/>
            <person name="Pangilinan J."/>
            <person name="Park H.-J."/>
            <person name="Ramirez L."/>
            <person name="Alfaro M."/>
            <person name="Sun H."/>
            <person name="Tritt A."/>
            <person name="Yoshinaga Y."/>
            <person name="Zwiers L.-H."/>
            <person name="Turgeon B."/>
            <person name="Goodwin S."/>
            <person name="Spatafora J."/>
            <person name="Crous P."/>
            <person name="Grigoriev I."/>
        </authorList>
    </citation>
    <scope>NUCLEOTIDE SEQUENCE</scope>
    <source>
        <strain evidence="2">CBS 113818</strain>
    </source>
</reference>
<evidence type="ECO:0000313" key="2">
    <source>
        <dbReference type="EMBL" id="KAF2820190.1"/>
    </source>
</evidence>
<dbReference type="AlphaFoldDB" id="A0A6A6ZGN3"/>
<gene>
    <name evidence="2" type="ORF">CC86DRAFT_118206</name>
</gene>
<sequence length="104" mass="11153">MHAGPTPHLARSQLPLLLTLSAATTLSTSAAVFRLLLLLSASFVTTNRFITVPWDPCTLAGWIPGPPRYDSLTVSYGPPPSSESFVRSSVTLEPTTPHQTPEPL</sequence>
<accession>A0A6A6ZGN3</accession>
<keyword evidence="3" id="KW-1185">Reference proteome</keyword>
<dbReference type="EMBL" id="MU006241">
    <property type="protein sequence ID" value="KAF2820190.1"/>
    <property type="molecule type" value="Genomic_DNA"/>
</dbReference>
<dbReference type="Proteomes" id="UP000799424">
    <property type="component" value="Unassembled WGS sequence"/>
</dbReference>
<evidence type="ECO:0000313" key="3">
    <source>
        <dbReference type="Proteomes" id="UP000799424"/>
    </source>
</evidence>
<feature type="compositionally biased region" description="Polar residues" evidence="1">
    <location>
        <begin position="82"/>
        <end position="104"/>
    </location>
</feature>
<dbReference type="OrthoDB" id="10638418at2759"/>
<name>A0A6A6ZGN3_9PLEO</name>
<evidence type="ECO:0000256" key="1">
    <source>
        <dbReference type="SAM" id="MobiDB-lite"/>
    </source>
</evidence>